<dbReference type="InterPro" id="IPR050858">
    <property type="entry name" value="Mal-CoA-ACP_Trans/PKS_FabD"/>
</dbReference>
<dbReference type="EMBL" id="JADEYR010000007">
    <property type="protein sequence ID" value="MBE9404141.1"/>
    <property type="molecule type" value="Genomic_DNA"/>
</dbReference>
<dbReference type="InterPro" id="IPR001227">
    <property type="entry name" value="Ac_transferase_dom_sf"/>
</dbReference>
<dbReference type="Gene3D" id="3.30.70.250">
    <property type="entry name" value="Malonyl-CoA ACP transacylase, ACP-binding"/>
    <property type="match status" value="1"/>
</dbReference>
<dbReference type="PANTHER" id="PTHR42681">
    <property type="entry name" value="MALONYL-COA-ACYL CARRIER PROTEIN TRANSACYLASE, MITOCHONDRIAL"/>
    <property type="match status" value="1"/>
</dbReference>
<evidence type="ECO:0000256" key="2">
    <source>
        <dbReference type="ARBA" id="ARBA00022679"/>
    </source>
</evidence>
<proteinExistence type="predicted"/>
<dbReference type="Proteomes" id="UP000644727">
    <property type="component" value="Unassembled WGS sequence"/>
</dbReference>
<keyword evidence="7" id="KW-1185">Reference proteome</keyword>
<dbReference type="Gene3D" id="3.40.366.10">
    <property type="entry name" value="Malonyl-Coenzyme A Acyl Carrier Protein, domain 2"/>
    <property type="match status" value="1"/>
</dbReference>
<evidence type="ECO:0000259" key="5">
    <source>
        <dbReference type="SMART" id="SM00827"/>
    </source>
</evidence>
<dbReference type="RefSeq" id="WP_193865893.1">
    <property type="nucleotide sequence ID" value="NZ_JADEYR010000007.1"/>
</dbReference>
<sequence>MLAIVCPGQGAQKPGFLAPWLEVAGVRDSLVAMSEASGVDLIHHGTESDAETIRDTAVAQPLLVAAGIIALDPLVGAAGSGAGPQADLLAGHSVGEITAAALSGVLRREDAMRLVAVRSRAMAAAAAAEPTSMAAVVGGTREEVLTAIQEHGLTPANINSAAQVVAAGAKERIDALSAAPPAKARVIPLQVAGAFHTSYMAPARQELEALVAQLTASDPHPQCPLVSNAAGEVVTEGGRYLELIVNQVAAPVDWEACMRVFADRGVTGILEVAPAGTLTGLAKRELKGVALMNLNTPEDLDAAGGFIREHGSAVDRVDAVDHDEEN</sequence>
<dbReference type="InterPro" id="IPR016035">
    <property type="entry name" value="Acyl_Trfase/lysoPLipase"/>
</dbReference>
<dbReference type="Pfam" id="PF00698">
    <property type="entry name" value="Acyl_transf_1"/>
    <property type="match status" value="1"/>
</dbReference>
<keyword evidence="2" id="KW-0808">Transferase</keyword>
<keyword evidence="3" id="KW-0012">Acyltransferase</keyword>
<comment type="caution">
    <text evidence="6">The sequence shown here is derived from an EMBL/GenBank/DDBJ whole genome shotgun (WGS) entry which is preliminary data.</text>
</comment>
<dbReference type="PANTHER" id="PTHR42681:SF1">
    <property type="entry name" value="MALONYL-COA-ACYL CARRIER PROTEIN TRANSACYLASE, MITOCHONDRIAL"/>
    <property type="match status" value="1"/>
</dbReference>
<dbReference type="SUPFAM" id="SSF55048">
    <property type="entry name" value="Probable ACP-binding domain of malonyl-CoA ACP transacylase"/>
    <property type="match status" value="1"/>
</dbReference>
<evidence type="ECO:0000256" key="1">
    <source>
        <dbReference type="ARBA" id="ARBA00013258"/>
    </source>
</evidence>
<comment type="catalytic activity">
    <reaction evidence="4">
        <text>holo-[ACP] + malonyl-CoA = malonyl-[ACP] + CoA</text>
        <dbReference type="Rhea" id="RHEA:41792"/>
        <dbReference type="Rhea" id="RHEA-COMP:9623"/>
        <dbReference type="Rhea" id="RHEA-COMP:9685"/>
        <dbReference type="ChEBI" id="CHEBI:57287"/>
        <dbReference type="ChEBI" id="CHEBI:57384"/>
        <dbReference type="ChEBI" id="CHEBI:64479"/>
        <dbReference type="ChEBI" id="CHEBI:78449"/>
        <dbReference type="EC" id="2.3.1.39"/>
    </reaction>
</comment>
<dbReference type="InterPro" id="IPR014043">
    <property type="entry name" value="Acyl_transferase_dom"/>
</dbReference>
<name>A0ABR9W117_9MICO</name>
<evidence type="ECO:0000313" key="7">
    <source>
        <dbReference type="Proteomes" id="UP000644727"/>
    </source>
</evidence>
<evidence type="ECO:0000256" key="3">
    <source>
        <dbReference type="ARBA" id="ARBA00023315"/>
    </source>
</evidence>
<feature type="domain" description="Malonyl-CoA:ACP transacylase (MAT)" evidence="5">
    <location>
        <begin position="5"/>
        <end position="310"/>
    </location>
</feature>
<reference evidence="6 7" key="1">
    <citation type="submission" date="2020-10" db="EMBL/GenBank/DDBJ databases">
        <title>Draft genome and description of Brachybacterium epidermidis sp nov.</title>
        <authorList>
            <person name="Boxberger M."/>
            <person name="La Scola B."/>
        </authorList>
    </citation>
    <scope>NUCLEOTIDE SEQUENCE [LARGE SCALE GENOMIC DNA]</scope>
    <source>
        <strain evidence="6 7">Marseille-Q2903</strain>
    </source>
</reference>
<accession>A0ABR9W117</accession>
<dbReference type="EC" id="2.3.1.39" evidence="1"/>
<evidence type="ECO:0000313" key="6">
    <source>
        <dbReference type="EMBL" id="MBE9404141.1"/>
    </source>
</evidence>
<organism evidence="6 7">
    <name type="scientific">Brachybacterium epidermidis</name>
    <dbReference type="NCBI Taxonomy" id="2781983"/>
    <lineage>
        <taxon>Bacteria</taxon>
        <taxon>Bacillati</taxon>
        <taxon>Actinomycetota</taxon>
        <taxon>Actinomycetes</taxon>
        <taxon>Micrococcales</taxon>
        <taxon>Dermabacteraceae</taxon>
        <taxon>Brachybacterium</taxon>
    </lineage>
</organism>
<protein>
    <recommendedName>
        <fullName evidence="1">[acyl-carrier-protein] S-malonyltransferase</fullName>
        <ecNumber evidence="1">2.3.1.39</ecNumber>
    </recommendedName>
</protein>
<dbReference type="InterPro" id="IPR016036">
    <property type="entry name" value="Malonyl_transacylase_ACP-bd"/>
</dbReference>
<dbReference type="SUPFAM" id="SSF52151">
    <property type="entry name" value="FabD/lysophospholipase-like"/>
    <property type="match status" value="1"/>
</dbReference>
<dbReference type="SMART" id="SM00827">
    <property type="entry name" value="PKS_AT"/>
    <property type="match status" value="1"/>
</dbReference>
<evidence type="ECO:0000256" key="4">
    <source>
        <dbReference type="ARBA" id="ARBA00048462"/>
    </source>
</evidence>
<gene>
    <name evidence="6" type="ORF">IOE58_08055</name>
</gene>